<comment type="caution">
    <text evidence="2">The sequence shown here is derived from an EMBL/GenBank/DDBJ whole genome shotgun (WGS) entry which is preliminary data.</text>
</comment>
<proteinExistence type="predicted"/>
<evidence type="ECO:0008006" key="4">
    <source>
        <dbReference type="Google" id="ProtNLM"/>
    </source>
</evidence>
<accession>A0ABN1P0N6</accession>
<feature type="transmembrane region" description="Helical" evidence="1">
    <location>
        <begin position="24"/>
        <end position="41"/>
    </location>
</feature>
<keyword evidence="3" id="KW-1185">Reference proteome</keyword>
<dbReference type="EMBL" id="BAAAID010000005">
    <property type="protein sequence ID" value="GAA0920514.1"/>
    <property type="molecule type" value="Genomic_DNA"/>
</dbReference>
<keyword evidence="1" id="KW-0812">Transmembrane</keyword>
<evidence type="ECO:0000313" key="2">
    <source>
        <dbReference type="EMBL" id="GAA0920514.1"/>
    </source>
</evidence>
<sequence length="91" mass="9712">MTIMLIIGALWKIIDLARAPHDRVLRTLVTCLLLLAIGQILSFPGPNSAVDALTGVGVGKVTFNAVFMSGLSALILFFVSSTPGTTAHYRR</sequence>
<name>A0ABN1P0N6_9ACTN</name>
<keyword evidence="1" id="KW-1133">Transmembrane helix</keyword>
<organism evidence="2 3">
    <name type="scientific">Streptomyces rhizosphaericus</name>
    <dbReference type="NCBI Taxonomy" id="114699"/>
    <lineage>
        <taxon>Bacteria</taxon>
        <taxon>Bacillati</taxon>
        <taxon>Actinomycetota</taxon>
        <taxon>Actinomycetes</taxon>
        <taxon>Kitasatosporales</taxon>
        <taxon>Streptomycetaceae</taxon>
        <taxon>Streptomyces</taxon>
        <taxon>Streptomyces violaceusniger group</taxon>
    </lineage>
</organism>
<evidence type="ECO:0000313" key="3">
    <source>
        <dbReference type="Proteomes" id="UP001500418"/>
    </source>
</evidence>
<feature type="transmembrane region" description="Helical" evidence="1">
    <location>
        <begin position="61"/>
        <end position="81"/>
    </location>
</feature>
<reference evidence="2 3" key="1">
    <citation type="journal article" date="2019" name="Int. J. Syst. Evol. Microbiol.">
        <title>The Global Catalogue of Microorganisms (GCM) 10K type strain sequencing project: providing services to taxonomists for standard genome sequencing and annotation.</title>
        <authorList>
            <consortium name="The Broad Institute Genomics Platform"/>
            <consortium name="The Broad Institute Genome Sequencing Center for Infectious Disease"/>
            <person name="Wu L."/>
            <person name="Ma J."/>
        </authorList>
    </citation>
    <scope>NUCLEOTIDE SEQUENCE [LARGE SCALE GENOMIC DNA]</scope>
    <source>
        <strain evidence="2 3">JCM 11444</strain>
    </source>
</reference>
<dbReference type="Proteomes" id="UP001500418">
    <property type="component" value="Unassembled WGS sequence"/>
</dbReference>
<gene>
    <name evidence="2" type="ORF">GCM10009575_013380</name>
</gene>
<evidence type="ECO:0000256" key="1">
    <source>
        <dbReference type="SAM" id="Phobius"/>
    </source>
</evidence>
<protein>
    <recommendedName>
        <fullName evidence="4">Integral membrane protein</fullName>
    </recommendedName>
</protein>
<keyword evidence="1" id="KW-0472">Membrane</keyword>